<dbReference type="SUPFAM" id="SSF102462">
    <property type="entry name" value="Peptidyl-tRNA hydrolase II"/>
    <property type="match status" value="1"/>
</dbReference>
<gene>
    <name evidence="5" type="ordered locus">EROM_040650</name>
</gene>
<name>I6ZHZ2_ENCRO</name>
<protein>
    <recommendedName>
        <fullName evidence="1">peptidyl-tRNA hydrolase</fullName>
        <ecNumber evidence="1">3.1.1.29</ecNumber>
    </recommendedName>
</protein>
<dbReference type="KEGG" id="ero:EROM_040650"/>
<organism evidence="5 6">
    <name type="scientific">Encephalitozoon romaleae (strain SJ-2008)</name>
    <name type="common">Microsporidian parasite</name>
    <dbReference type="NCBI Taxonomy" id="1178016"/>
    <lineage>
        <taxon>Eukaryota</taxon>
        <taxon>Fungi</taxon>
        <taxon>Fungi incertae sedis</taxon>
        <taxon>Microsporidia</taxon>
        <taxon>Unikaryonidae</taxon>
        <taxon>Encephalitozoon</taxon>
    </lineage>
</organism>
<dbReference type="GO" id="GO:0005829">
    <property type="term" value="C:cytosol"/>
    <property type="evidence" value="ECO:0007669"/>
    <property type="project" value="TreeGrafter"/>
</dbReference>
<dbReference type="InterPro" id="IPR023476">
    <property type="entry name" value="Pep_tRNA_hydro_II_dom_sf"/>
</dbReference>
<dbReference type="AlphaFoldDB" id="I6ZHZ2"/>
<dbReference type="Pfam" id="PF01981">
    <property type="entry name" value="PTH2"/>
    <property type="match status" value="1"/>
</dbReference>
<dbReference type="GO" id="GO:0004045">
    <property type="term" value="F:peptidyl-tRNA hydrolase activity"/>
    <property type="evidence" value="ECO:0007669"/>
    <property type="project" value="UniProtKB-EC"/>
</dbReference>
<sequence>MGVPMVMANNFWKMACFLLILYIVKIKRVGCWKARKPIEKGEYGMNIIINMDYSMSKGKVISQICHGMSCVMYYLFRNEELLHEWKRNGEAKIVLKASGNEIQEIIRLAKKNGIYYHKVCDAGRTQVPPGANTVLILGPALRSNLSPISGHLKLY</sequence>
<dbReference type="HOGENOM" id="CLU_073661_2_0_1"/>
<dbReference type="PANTHER" id="PTHR12649">
    <property type="entry name" value="PEPTIDYL-TRNA HYDROLASE 2"/>
    <property type="match status" value="1"/>
</dbReference>
<evidence type="ECO:0000256" key="1">
    <source>
        <dbReference type="ARBA" id="ARBA00013260"/>
    </source>
</evidence>
<dbReference type="NCBIfam" id="TIGR00283">
    <property type="entry name" value="arch_pth2"/>
    <property type="match status" value="1"/>
</dbReference>
<keyword evidence="2 5" id="KW-0378">Hydrolase</keyword>
<dbReference type="OrthoDB" id="1733656at2759"/>
<reference evidence="5 6" key="1">
    <citation type="journal article" date="2012" name="Proc. Natl. Acad. Sci. U.S.A.">
        <title>Gain and loss of multiple functionally related, horizontally transferred genes in the reduced genomes of two microsporidian parasites.</title>
        <authorList>
            <person name="Pombert J.-F."/>
            <person name="Selman M."/>
            <person name="Burki F."/>
            <person name="Bardell F.T."/>
            <person name="Farinelli L."/>
            <person name="Solter L.F."/>
            <person name="Whitman D.W."/>
            <person name="Weiss L.M."/>
            <person name="Corradi N."/>
            <person name="Keeling P.J."/>
        </authorList>
    </citation>
    <scope>NUCLEOTIDE SEQUENCE [LARGE SCALE GENOMIC DNA]</scope>
    <source>
        <strain evidence="5 6">SJ-2008</strain>
    </source>
</reference>
<evidence type="ECO:0000256" key="3">
    <source>
        <dbReference type="ARBA" id="ARBA00038050"/>
    </source>
</evidence>
<dbReference type="EMBL" id="CP003521">
    <property type="protein sequence ID" value="AFN82833.1"/>
    <property type="molecule type" value="Genomic_DNA"/>
</dbReference>
<comment type="catalytic activity">
    <reaction evidence="4">
        <text>an N-acyl-L-alpha-aminoacyl-tRNA + H2O = an N-acyl-L-amino acid + a tRNA + H(+)</text>
        <dbReference type="Rhea" id="RHEA:54448"/>
        <dbReference type="Rhea" id="RHEA-COMP:10123"/>
        <dbReference type="Rhea" id="RHEA-COMP:13883"/>
        <dbReference type="ChEBI" id="CHEBI:15377"/>
        <dbReference type="ChEBI" id="CHEBI:15378"/>
        <dbReference type="ChEBI" id="CHEBI:59874"/>
        <dbReference type="ChEBI" id="CHEBI:78442"/>
        <dbReference type="ChEBI" id="CHEBI:138191"/>
        <dbReference type="EC" id="3.1.1.29"/>
    </reaction>
</comment>
<evidence type="ECO:0000256" key="4">
    <source>
        <dbReference type="ARBA" id="ARBA00048707"/>
    </source>
</evidence>
<dbReference type="Proteomes" id="UP000010094">
    <property type="component" value="Chromosome IV"/>
</dbReference>
<dbReference type="FunFam" id="3.40.1490.10:FF:000002">
    <property type="entry name" value="Peptidyl-tRNA hydrolase 2, mitochondrial"/>
    <property type="match status" value="1"/>
</dbReference>
<dbReference type="VEuPathDB" id="MicrosporidiaDB:EROM_040650"/>
<proteinExistence type="inferred from homology"/>
<evidence type="ECO:0000313" key="6">
    <source>
        <dbReference type="Proteomes" id="UP000010094"/>
    </source>
</evidence>
<dbReference type="InterPro" id="IPR002833">
    <property type="entry name" value="PTH2"/>
</dbReference>
<dbReference type="GeneID" id="20521129"/>
<keyword evidence="6" id="KW-1185">Reference proteome</keyword>
<dbReference type="Gene3D" id="3.40.1490.10">
    <property type="entry name" value="Bit1"/>
    <property type="match status" value="1"/>
</dbReference>
<accession>I6ZHZ2</accession>
<comment type="similarity">
    <text evidence="3">Belongs to the PTH2 family.</text>
</comment>
<dbReference type="PANTHER" id="PTHR12649:SF11">
    <property type="entry name" value="PEPTIDYL-TRNA HYDROLASE 2, MITOCHONDRIAL"/>
    <property type="match status" value="1"/>
</dbReference>
<evidence type="ECO:0000256" key="2">
    <source>
        <dbReference type="ARBA" id="ARBA00022801"/>
    </source>
</evidence>
<evidence type="ECO:0000313" key="5">
    <source>
        <dbReference type="EMBL" id="AFN82833.1"/>
    </source>
</evidence>
<dbReference type="RefSeq" id="XP_009264330.1">
    <property type="nucleotide sequence ID" value="XM_009266055.1"/>
</dbReference>
<dbReference type="EC" id="3.1.1.29" evidence="1"/>